<gene>
    <name evidence="1" type="ORF">FBUS_10135</name>
</gene>
<dbReference type="Proteomes" id="UP000728185">
    <property type="component" value="Unassembled WGS sequence"/>
</dbReference>
<organism evidence="1 2">
    <name type="scientific">Fasciolopsis buskii</name>
    <dbReference type="NCBI Taxonomy" id="27845"/>
    <lineage>
        <taxon>Eukaryota</taxon>
        <taxon>Metazoa</taxon>
        <taxon>Spiralia</taxon>
        <taxon>Lophotrochozoa</taxon>
        <taxon>Platyhelminthes</taxon>
        <taxon>Trematoda</taxon>
        <taxon>Digenea</taxon>
        <taxon>Plagiorchiida</taxon>
        <taxon>Echinostomata</taxon>
        <taxon>Echinostomatoidea</taxon>
        <taxon>Fasciolidae</taxon>
        <taxon>Fasciolopsis</taxon>
    </lineage>
</organism>
<dbReference type="AlphaFoldDB" id="A0A8E0VK49"/>
<evidence type="ECO:0000313" key="1">
    <source>
        <dbReference type="EMBL" id="KAA0193940.1"/>
    </source>
</evidence>
<dbReference type="EMBL" id="LUCM01004703">
    <property type="protein sequence ID" value="KAA0193940.1"/>
    <property type="molecule type" value="Genomic_DNA"/>
</dbReference>
<protein>
    <submittedName>
        <fullName evidence="1">Uncharacterized protein</fullName>
    </submittedName>
</protein>
<accession>A0A8E0VK49</accession>
<name>A0A8E0VK49_9TREM</name>
<proteinExistence type="predicted"/>
<reference evidence="1" key="1">
    <citation type="submission" date="2019-05" db="EMBL/GenBank/DDBJ databases">
        <title>Annotation for the trematode Fasciolopsis buski.</title>
        <authorList>
            <person name="Choi Y.-J."/>
        </authorList>
    </citation>
    <scope>NUCLEOTIDE SEQUENCE</scope>
    <source>
        <strain evidence="1">HT</strain>
        <tissue evidence="1">Whole worm</tissue>
    </source>
</reference>
<evidence type="ECO:0000313" key="2">
    <source>
        <dbReference type="Proteomes" id="UP000728185"/>
    </source>
</evidence>
<comment type="caution">
    <text evidence="1">The sequence shown here is derived from an EMBL/GenBank/DDBJ whole genome shotgun (WGS) entry which is preliminary data.</text>
</comment>
<dbReference type="OrthoDB" id="6270868at2759"/>
<sequence length="102" mass="12156">MVGMSNSEDFKFDFALDKVAADWQREDLEEPDGNEFVERRDSDGTCDSVHSFFETQFRGNAYFTITDPEKVKQEWITNRRAVKLDIQNEMKMLLRKKMRHEK</sequence>
<keyword evidence="2" id="KW-1185">Reference proteome</keyword>